<evidence type="ECO:0000313" key="2">
    <source>
        <dbReference type="Proteomes" id="UP000268313"/>
    </source>
</evidence>
<dbReference type="Proteomes" id="UP000268313">
    <property type="component" value="Unassembled WGS sequence"/>
</dbReference>
<gene>
    <name evidence="1" type="ORF">D7X32_26450</name>
</gene>
<keyword evidence="2" id="KW-1185">Reference proteome</keyword>
<organism evidence="1 2">
    <name type="scientific">Corallococcus carmarthensis</name>
    <dbReference type="NCBI Taxonomy" id="2316728"/>
    <lineage>
        <taxon>Bacteria</taxon>
        <taxon>Pseudomonadati</taxon>
        <taxon>Myxococcota</taxon>
        <taxon>Myxococcia</taxon>
        <taxon>Myxococcales</taxon>
        <taxon>Cystobacterineae</taxon>
        <taxon>Myxococcaceae</taxon>
        <taxon>Corallococcus</taxon>
    </lineage>
</organism>
<proteinExistence type="predicted"/>
<sequence length="249" mass="27444">MGIARYLSDELCALYREANLRFPQVEVGIVPMVADQMLRGGADTLTDSLTLDFSPAQVASIREGMNRAHNARRIPALSPGAIAAFPPGATPGPEESFEGIRVVSDERIRAVWRNIVLYTMDAIVDCVLAVSPSTPLPDGESAESYRQLTTALPTAFARAPALLQQVAGMFATTARALESPEARRLAREFRDTLDFKDIQGGRKALLRSRQVLHDALAELLLHSLREEHARFAPLIQSKRWRIFRPLISG</sequence>
<name>A0A3A8JUM7_9BACT</name>
<protein>
    <submittedName>
        <fullName evidence="1">Uncharacterized protein</fullName>
    </submittedName>
</protein>
<dbReference type="EMBL" id="RAWE01000113">
    <property type="protein sequence ID" value="RKG99469.1"/>
    <property type="molecule type" value="Genomic_DNA"/>
</dbReference>
<accession>A0A3A8JUM7</accession>
<comment type="caution">
    <text evidence="1">The sequence shown here is derived from an EMBL/GenBank/DDBJ whole genome shotgun (WGS) entry which is preliminary data.</text>
</comment>
<evidence type="ECO:0000313" key="1">
    <source>
        <dbReference type="EMBL" id="RKG99469.1"/>
    </source>
</evidence>
<dbReference type="RefSeq" id="WP_120605344.1">
    <property type="nucleotide sequence ID" value="NZ_RAWE01000113.1"/>
</dbReference>
<reference evidence="2" key="1">
    <citation type="submission" date="2018-09" db="EMBL/GenBank/DDBJ databases">
        <authorList>
            <person name="Livingstone P.G."/>
            <person name="Whitworth D.E."/>
        </authorList>
    </citation>
    <scope>NUCLEOTIDE SEQUENCE [LARGE SCALE GENOMIC DNA]</scope>
    <source>
        <strain evidence="2">CA043D</strain>
    </source>
</reference>
<dbReference type="AlphaFoldDB" id="A0A3A8JUM7"/>